<protein>
    <submittedName>
        <fullName evidence="1">Putative serine/threonine-protein kinase PBL2</fullName>
    </submittedName>
</protein>
<accession>A0A8S5MIM6</accession>
<keyword evidence="1" id="KW-0418">Kinase</keyword>
<name>A0A8S5MIM6_9CAUD</name>
<dbReference type="SUPFAM" id="SSF56112">
    <property type="entry name" value="Protein kinase-like (PK-like)"/>
    <property type="match status" value="1"/>
</dbReference>
<organism evidence="1">
    <name type="scientific">Siphoviridae sp. ctwQg18</name>
    <dbReference type="NCBI Taxonomy" id="2826516"/>
    <lineage>
        <taxon>Viruses</taxon>
        <taxon>Duplodnaviria</taxon>
        <taxon>Heunggongvirae</taxon>
        <taxon>Uroviricota</taxon>
        <taxon>Caudoviricetes</taxon>
    </lineage>
</organism>
<sequence>MKMALTRIGKEKIRQLTPITEGGEGYIYEFGNDILKIYKPCVDIAAKEKKVAMLIDKPLPKEAIKPITAVYDNNNKFIGYIMPKAVGEEVRVLTSKKYLKANGITTKDILEILVKIQDTVRDIHSAGVYIGDLNDQNILFDKTGNVYFIDCDSWSVEDEKCEVCMDLFKDPLMKGNDFSEETDTYAEAILIWKTLTRIHPHGGTVTPDMDIVERMKRGICVIDNPKVKIPRTIKPWKNLSPYLVDSLKKIFENKSRSMGDELKHMAKHLKFCDAHQEFYYGKYARCPLCDNNANVLTKPVSQGVTGGLTLITMLKGNDVKIVLNEQCYINNAGEVVEVKNGNKFAYESGIKYHFAEVGTENIAIKADDRAFWFTTDREYVFDKKYKSPIYAAGDSVYFISPANTLTSIQITKSGNGIRTITKCGYESYFAVSEGHSCVVSRFAENLIVSLDGKNIEIPYTDTVNNYGIHRDKITGGWLIVLENGAGQFFTFVCNEHGVAYSEDRIKYQCGLGNVCFYNSNISIPIDGNIRIYSYQKQAFKDFECEAVSPDSCLIKDSTAFTIINDENIYRLGRTVR</sequence>
<dbReference type="GO" id="GO:0016301">
    <property type="term" value="F:kinase activity"/>
    <property type="evidence" value="ECO:0007669"/>
    <property type="project" value="UniProtKB-KW"/>
</dbReference>
<proteinExistence type="predicted"/>
<dbReference type="EMBL" id="BK014913">
    <property type="protein sequence ID" value="DAD82233.1"/>
    <property type="molecule type" value="Genomic_DNA"/>
</dbReference>
<reference evidence="1" key="1">
    <citation type="journal article" date="2021" name="Proc. Natl. Acad. Sci. U.S.A.">
        <title>A Catalog of Tens of Thousands of Viruses from Human Metagenomes Reveals Hidden Associations with Chronic Diseases.</title>
        <authorList>
            <person name="Tisza M.J."/>
            <person name="Buck C.B."/>
        </authorList>
    </citation>
    <scope>NUCLEOTIDE SEQUENCE</scope>
    <source>
        <strain evidence="1">CtwQg18</strain>
    </source>
</reference>
<dbReference type="InterPro" id="IPR011009">
    <property type="entry name" value="Kinase-like_dom_sf"/>
</dbReference>
<keyword evidence="1" id="KW-0808">Transferase</keyword>
<evidence type="ECO:0000313" key="1">
    <source>
        <dbReference type="EMBL" id="DAD82233.1"/>
    </source>
</evidence>
<dbReference type="Gene3D" id="1.10.510.10">
    <property type="entry name" value="Transferase(Phosphotransferase) domain 1"/>
    <property type="match status" value="1"/>
</dbReference>